<dbReference type="eggNOG" id="arCOG02898">
    <property type="taxonomic scope" value="Archaea"/>
</dbReference>
<name>A0A1U7EU00_NATPD</name>
<dbReference type="KEGG" id="nph:NP_0648A"/>
<organism evidence="1 2">
    <name type="scientific">Natronomonas pharaonis (strain ATCC 35678 / DSM 2160 / CIP 103997 / JCM 8858 / NBRC 14720 / NCIMB 2260 / Gabara)</name>
    <name type="common">Halobacterium pharaonis</name>
    <dbReference type="NCBI Taxonomy" id="348780"/>
    <lineage>
        <taxon>Archaea</taxon>
        <taxon>Methanobacteriati</taxon>
        <taxon>Methanobacteriota</taxon>
        <taxon>Stenosarchaea group</taxon>
        <taxon>Halobacteria</taxon>
        <taxon>Halobacteriales</taxon>
        <taxon>Natronomonadaceae</taxon>
        <taxon>Natronomonas</taxon>
    </lineage>
</organism>
<dbReference type="AlphaFoldDB" id="A0A1U7EU00"/>
<dbReference type="GeneID" id="3702555"/>
<dbReference type="EnsemblBacteria" id="CAI48415">
    <property type="protein sequence ID" value="CAI48415"/>
    <property type="gene ID" value="NP_0648A"/>
</dbReference>
<dbReference type="STRING" id="348780.NP_0648A"/>
<keyword evidence="2" id="KW-1185">Reference proteome</keyword>
<dbReference type="OrthoDB" id="195304at2157"/>
<dbReference type="RefSeq" id="WP_011322051.1">
    <property type="nucleotide sequence ID" value="NC_007426.1"/>
</dbReference>
<dbReference type="SUPFAM" id="SSF55961">
    <property type="entry name" value="Bet v1-like"/>
    <property type="match status" value="1"/>
</dbReference>
<accession>A0A1U7EU00</accession>
<sequence length="141" mass="16036">MKAEATTIVDRPRPAVFEFMDVPENQARISPRLTRVETLGTLDNGGKRASYTYRLFGSRFTGEVRGVVHEPPERIRFEMRGDIEGTIEWTFEPAEDGTRVTYSAEYDLGLPAVVEALCSPLVRRFNQREVEATLDSLRKQV</sequence>
<gene>
    <name evidence="1" type="primary">blp</name>
    <name evidence="1" type="ordered locus">NP_0648A</name>
</gene>
<protein>
    <submittedName>
        <fullName evidence="1">Blp-like protein</fullName>
    </submittedName>
</protein>
<evidence type="ECO:0000313" key="2">
    <source>
        <dbReference type="Proteomes" id="UP000002698"/>
    </source>
</evidence>
<dbReference type="Pfam" id="PF10604">
    <property type="entry name" value="Polyketide_cyc2"/>
    <property type="match status" value="1"/>
</dbReference>
<dbReference type="EMBL" id="CR936257">
    <property type="protein sequence ID" value="CAI48415.1"/>
    <property type="molecule type" value="Genomic_DNA"/>
</dbReference>
<dbReference type="CDD" id="cd07812">
    <property type="entry name" value="SRPBCC"/>
    <property type="match status" value="1"/>
</dbReference>
<reference evidence="1 2" key="1">
    <citation type="journal article" date="2005" name="Genome Res.">
        <title>Living with two extremes: conclusions from the genome sequence of Natronomonas pharaonis.</title>
        <authorList>
            <person name="Falb M."/>
            <person name="Pfeiffer F."/>
            <person name="Palm P."/>
            <person name="Rodewald K."/>
            <person name="Hickmann V."/>
            <person name="Tittor J."/>
            <person name="Oesterhelt D."/>
        </authorList>
    </citation>
    <scope>NUCLEOTIDE SEQUENCE [LARGE SCALE GENOMIC DNA]</scope>
    <source>
        <strain evidence="2">ATCC 35678 / DSM 2160 / CIP 103997 / JCM 8858 / NBRC 14720 / NCIMB 2260 / Gabara</strain>
    </source>
</reference>
<dbReference type="InterPro" id="IPR019587">
    <property type="entry name" value="Polyketide_cyclase/dehydratase"/>
</dbReference>
<dbReference type="InterPro" id="IPR023393">
    <property type="entry name" value="START-like_dom_sf"/>
</dbReference>
<evidence type="ECO:0000313" key="1">
    <source>
        <dbReference type="EMBL" id="CAI48415.1"/>
    </source>
</evidence>
<dbReference type="HOGENOM" id="CLU_136031_0_0_2"/>
<proteinExistence type="predicted"/>
<dbReference type="Proteomes" id="UP000002698">
    <property type="component" value="Chromosome"/>
</dbReference>
<dbReference type="Gene3D" id="3.30.530.20">
    <property type="match status" value="1"/>
</dbReference>